<dbReference type="InterPro" id="IPR036866">
    <property type="entry name" value="RibonucZ/Hydroxyglut_hydro"/>
</dbReference>
<dbReference type="PROSITE" id="PS50222">
    <property type="entry name" value="EF_HAND_2"/>
    <property type="match status" value="1"/>
</dbReference>
<dbReference type="SMART" id="SM00849">
    <property type="entry name" value="Lactamase_B"/>
    <property type="match status" value="1"/>
</dbReference>
<evidence type="ECO:0000313" key="5">
    <source>
        <dbReference type="Proteomes" id="UP001157353"/>
    </source>
</evidence>
<dbReference type="PROSITE" id="PS00018">
    <property type="entry name" value="EF_HAND_1"/>
    <property type="match status" value="1"/>
</dbReference>
<dbReference type="PANTHER" id="PTHR35812:SF1">
    <property type="entry name" value="LIPOPROTEIN"/>
    <property type="match status" value="1"/>
</dbReference>
<dbReference type="Pfam" id="PF13202">
    <property type="entry name" value="EF-hand_5"/>
    <property type="match status" value="2"/>
</dbReference>
<dbReference type="Gene3D" id="3.60.15.10">
    <property type="entry name" value="Ribonuclease Z/Hydroxyacylglutathione hydrolase-like"/>
    <property type="match status" value="1"/>
</dbReference>
<comment type="caution">
    <text evidence="4">The sequence shown here is derived from an EMBL/GenBank/DDBJ whole genome shotgun (WGS) entry which is preliminary data.</text>
</comment>
<feature type="domain" description="EF-hand" evidence="3">
    <location>
        <begin position="719"/>
        <end position="747"/>
    </location>
</feature>
<dbReference type="InterPro" id="IPR011460">
    <property type="entry name" value="Lcl_C"/>
</dbReference>
<protein>
    <recommendedName>
        <fullName evidence="3">EF-hand domain-containing protein</fullName>
    </recommendedName>
</protein>
<dbReference type="CDD" id="cd07719">
    <property type="entry name" value="arylsulfatase_AtsA-like_MBL-fold"/>
    <property type="match status" value="1"/>
</dbReference>
<reference evidence="5" key="1">
    <citation type="journal article" date="2019" name="Int. J. Syst. Evol. Microbiol.">
        <title>The Global Catalogue of Microorganisms (GCM) 10K type strain sequencing project: providing services to taxonomists for standard genome sequencing and annotation.</title>
        <authorList>
            <consortium name="The Broad Institute Genomics Platform"/>
            <consortium name="The Broad Institute Genome Sequencing Center for Infectious Disease"/>
            <person name="Wu L."/>
            <person name="Ma J."/>
        </authorList>
    </citation>
    <scope>NUCLEOTIDE SEQUENCE [LARGE SCALE GENOMIC DNA]</scope>
    <source>
        <strain evidence="5">NBRC 103166</strain>
    </source>
</reference>
<feature type="region of interest" description="Disordered" evidence="2">
    <location>
        <begin position="221"/>
        <end position="248"/>
    </location>
</feature>
<dbReference type="SUPFAM" id="SSF47473">
    <property type="entry name" value="EF-hand"/>
    <property type="match status" value="1"/>
</dbReference>
<evidence type="ECO:0000259" key="3">
    <source>
        <dbReference type="PROSITE" id="PS50222"/>
    </source>
</evidence>
<dbReference type="InterPro" id="IPR044094">
    <property type="entry name" value="AtsA-like_MBL-fold"/>
</dbReference>
<organism evidence="4 5">
    <name type="scientific">Psychromonas marina</name>
    <dbReference type="NCBI Taxonomy" id="88364"/>
    <lineage>
        <taxon>Bacteria</taxon>
        <taxon>Pseudomonadati</taxon>
        <taxon>Pseudomonadota</taxon>
        <taxon>Gammaproteobacteria</taxon>
        <taxon>Alteromonadales</taxon>
        <taxon>Psychromonadaceae</taxon>
        <taxon>Psychromonas</taxon>
    </lineage>
</organism>
<sequence length="774" mass="85527">MIALILSGSTLLNIASAQEQLTATIIGSGSPVFNENRASAGVLVSVGDTKILVDMGNGTQANLNKLGIRIRDLSGLFFTHHHLDHNEEFVPIFIQSLMGGNKFTVVGPPNTVKLSETNLVLYEEDIAYRLGKTKRTIEGTRTFFDARDLTGGESFTVGDINISTLEVPHAIHTVAYRFDYDDQSVVITGDLTYSEALPAFAKNADYMIIDSGGMIMKDARNRKKNSKNSPQNGQKKSKNPRTPAHLNLDDSSSIAQQAKVKNLIYTHFNSTLVDTEASLEEIRKIYSGNVVFAEDLMVINNAHISASRPQSQFSYQIVDTGQKKFYGNDDVISLPREGDAFYGQDATYTINDPSYSDNNDGTITDNVTGLMWQKELGEKITFEQAQQKIESYQLAGFNDWRIATLKEAYSLIQFTGTVKGETALTPFIDTQYFEQPLGGANPGEREIDAQIWTSTEYVGKTMNNDETVFGVNFVDGRIKGYPKYNPRTKQANKMYFRFVRGNEDYGNNSFVDNGDATITDQATGLMWQQADSGKGLNWQQSLAYAENLTLAGHDDWRLPNAKELQSIVDYTRSPETSNSAAIDPIFEISSIKNEGGEIDYPYYWSSTTHLDGPVPESGAVYVAFGKALGEMHGVTMDVHGAGSQRSDPKTGEPMSRGPQGDMIRVDNYVRVVRGGDVNIPMSVVTEKVSQYSQSEQKGQTSKQQKSNKPQRKIGGTNNKFITRLDKNGDGKVSKSEFKGNAARFKQFDKNNDGYITADEAPTGPPSGERKKNMQ</sequence>
<evidence type="ECO:0000313" key="4">
    <source>
        <dbReference type="EMBL" id="GLS92331.1"/>
    </source>
</evidence>
<dbReference type="Gene3D" id="1.10.238.10">
    <property type="entry name" value="EF-hand"/>
    <property type="match status" value="1"/>
</dbReference>
<keyword evidence="5" id="KW-1185">Reference proteome</keyword>
<evidence type="ECO:0000256" key="2">
    <source>
        <dbReference type="SAM" id="MobiDB-lite"/>
    </source>
</evidence>
<dbReference type="InterPro" id="IPR018247">
    <property type="entry name" value="EF_Hand_1_Ca_BS"/>
</dbReference>
<feature type="region of interest" description="Disordered" evidence="2">
    <location>
        <begin position="688"/>
        <end position="774"/>
    </location>
</feature>
<dbReference type="PANTHER" id="PTHR35812">
    <property type="entry name" value="LIPOPROTEIN"/>
    <property type="match status" value="1"/>
</dbReference>
<accession>A0ABQ6E4S3</accession>
<dbReference type="EMBL" id="BSPQ01000021">
    <property type="protein sequence ID" value="GLS92331.1"/>
    <property type="molecule type" value="Genomic_DNA"/>
</dbReference>
<feature type="compositionally biased region" description="Basic and acidic residues" evidence="2">
    <location>
        <begin position="722"/>
        <end position="737"/>
    </location>
</feature>
<proteinExistence type="predicted"/>
<dbReference type="Pfam" id="PF07603">
    <property type="entry name" value="Lcl_C"/>
    <property type="match status" value="2"/>
</dbReference>
<dbReference type="InterPro" id="IPR002048">
    <property type="entry name" value="EF_hand_dom"/>
</dbReference>
<feature type="compositionally biased region" description="Polar residues" evidence="2">
    <location>
        <begin position="688"/>
        <end position="707"/>
    </location>
</feature>
<dbReference type="InterPro" id="IPR001279">
    <property type="entry name" value="Metallo-B-lactamas"/>
</dbReference>
<gene>
    <name evidence="4" type="ORF">GCM10007916_34020</name>
</gene>
<dbReference type="InterPro" id="IPR011992">
    <property type="entry name" value="EF-hand-dom_pair"/>
</dbReference>
<evidence type="ECO:0000256" key="1">
    <source>
        <dbReference type="ARBA" id="ARBA00022801"/>
    </source>
</evidence>
<dbReference type="Pfam" id="PF23023">
    <property type="entry name" value="Anti-Pycsar_Apyc1"/>
    <property type="match status" value="1"/>
</dbReference>
<dbReference type="Proteomes" id="UP001157353">
    <property type="component" value="Unassembled WGS sequence"/>
</dbReference>
<keyword evidence="1" id="KW-0378">Hydrolase</keyword>
<feature type="region of interest" description="Disordered" evidence="2">
    <location>
        <begin position="638"/>
        <end position="663"/>
    </location>
</feature>
<dbReference type="SUPFAM" id="SSF56281">
    <property type="entry name" value="Metallo-hydrolase/oxidoreductase"/>
    <property type="match status" value="1"/>
</dbReference>
<name>A0ABQ6E4S3_9GAMM</name>